<dbReference type="AlphaFoldDB" id="A0A261UDV2"/>
<reference evidence="3" key="1">
    <citation type="submission" date="2017-05" db="EMBL/GenBank/DDBJ databases">
        <title>Complete and WGS of Bordetella genogroups.</title>
        <authorList>
            <person name="Spilker T."/>
            <person name="Lipuma J."/>
        </authorList>
    </citation>
    <scope>NUCLEOTIDE SEQUENCE [LARGE SCALE GENOMIC DNA]</scope>
    <source>
        <strain evidence="3">AU8856</strain>
    </source>
</reference>
<dbReference type="EMBL" id="NEVS01000004">
    <property type="protein sequence ID" value="OZI60108.1"/>
    <property type="molecule type" value="Genomic_DNA"/>
</dbReference>
<proteinExistence type="predicted"/>
<evidence type="ECO:0000256" key="1">
    <source>
        <dbReference type="SAM" id="MobiDB-lite"/>
    </source>
</evidence>
<organism evidence="2 3">
    <name type="scientific">Bordetella genomosp. 11</name>
    <dbReference type="NCBI Taxonomy" id="1416808"/>
    <lineage>
        <taxon>Bacteria</taxon>
        <taxon>Pseudomonadati</taxon>
        <taxon>Pseudomonadota</taxon>
        <taxon>Betaproteobacteria</taxon>
        <taxon>Burkholderiales</taxon>
        <taxon>Alcaligenaceae</taxon>
        <taxon>Bordetella</taxon>
    </lineage>
</organism>
<keyword evidence="3" id="KW-1185">Reference proteome</keyword>
<accession>A0A261UDV2</accession>
<feature type="region of interest" description="Disordered" evidence="1">
    <location>
        <begin position="95"/>
        <end position="115"/>
    </location>
</feature>
<dbReference type="RefSeq" id="WP_176463967.1">
    <property type="nucleotide sequence ID" value="NZ_NEVS01000004.1"/>
</dbReference>
<evidence type="ECO:0000313" key="3">
    <source>
        <dbReference type="Proteomes" id="UP000215767"/>
    </source>
</evidence>
<name>A0A261UDV2_9BORD</name>
<dbReference type="InterPro" id="IPR045384">
    <property type="entry name" value="DUF6527"/>
</dbReference>
<comment type="caution">
    <text evidence="2">The sequence shown here is derived from an EMBL/GenBank/DDBJ whole genome shotgun (WGS) entry which is preliminary data.</text>
</comment>
<sequence>MRHHTLQHRFVRNVPRELEPGVLYISVDYATSVHSCCCGCGDRVVTPFTPTDWRMSFDGESISLFPSVGNWNQKCRSHYVIQRNRVLEAGPWSDAQVEAERRRDKKAKASHYGGSGKMRSAVRQLTVLAPEPEVTYQEGGPRPQSFWSRLKTWLGH</sequence>
<dbReference type="Pfam" id="PF20137">
    <property type="entry name" value="BubE"/>
    <property type="match status" value="1"/>
</dbReference>
<dbReference type="Proteomes" id="UP000215767">
    <property type="component" value="Unassembled WGS sequence"/>
</dbReference>
<evidence type="ECO:0000313" key="2">
    <source>
        <dbReference type="EMBL" id="OZI60108.1"/>
    </source>
</evidence>
<protein>
    <submittedName>
        <fullName evidence="2">Uncharacterized protein</fullName>
    </submittedName>
</protein>
<gene>
    <name evidence="2" type="ORF">CAL28_11615</name>
</gene>